<name>A0ACB9EW87_9ASTR</name>
<organism evidence="1 2">
    <name type="scientific">Smallanthus sonchifolius</name>
    <dbReference type="NCBI Taxonomy" id="185202"/>
    <lineage>
        <taxon>Eukaryota</taxon>
        <taxon>Viridiplantae</taxon>
        <taxon>Streptophyta</taxon>
        <taxon>Embryophyta</taxon>
        <taxon>Tracheophyta</taxon>
        <taxon>Spermatophyta</taxon>
        <taxon>Magnoliopsida</taxon>
        <taxon>eudicotyledons</taxon>
        <taxon>Gunneridae</taxon>
        <taxon>Pentapetalae</taxon>
        <taxon>asterids</taxon>
        <taxon>campanulids</taxon>
        <taxon>Asterales</taxon>
        <taxon>Asteraceae</taxon>
        <taxon>Asteroideae</taxon>
        <taxon>Heliantheae alliance</taxon>
        <taxon>Millerieae</taxon>
        <taxon>Smallanthus</taxon>
    </lineage>
</organism>
<keyword evidence="2" id="KW-1185">Reference proteome</keyword>
<evidence type="ECO:0000313" key="1">
    <source>
        <dbReference type="EMBL" id="KAI3762985.1"/>
    </source>
</evidence>
<proteinExistence type="predicted"/>
<reference evidence="1 2" key="2">
    <citation type="journal article" date="2022" name="Mol. Ecol. Resour.">
        <title>The genomes of chicory, endive, great burdock and yacon provide insights into Asteraceae paleo-polyploidization history and plant inulin production.</title>
        <authorList>
            <person name="Fan W."/>
            <person name="Wang S."/>
            <person name="Wang H."/>
            <person name="Wang A."/>
            <person name="Jiang F."/>
            <person name="Liu H."/>
            <person name="Zhao H."/>
            <person name="Xu D."/>
            <person name="Zhang Y."/>
        </authorList>
    </citation>
    <scope>NUCLEOTIDE SEQUENCE [LARGE SCALE GENOMIC DNA]</scope>
    <source>
        <strain evidence="2">cv. Yunnan</strain>
        <tissue evidence="1">Leaves</tissue>
    </source>
</reference>
<dbReference type="EMBL" id="CM042034">
    <property type="protein sequence ID" value="KAI3762985.1"/>
    <property type="molecule type" value="Genomic_DNA"/>
</dbReference>
<gene>
    <name evidence="1" type="ORF">L1987_53430</name>
</gene>
<protein>
    <submittedName>
        <fullName evidence="1">Uncharacterized protein</fullName>
    </submittedName>
</protein>
<dbReference type="Proteomes" id="UP001056120">
    <property type="component" value="Linkage Group LG17"/>
</dbReference>
<evidence type="ECO:0000313" key="2">
    <source>
        <dbReference type="Proteomes" id="UP001056120"/>
    </source>
</evidence>
<sequence length="170" mass="18458">MSSLLRFAMTFCNQVSNQTSCVQPHENSNSNSDTIRPIPKAVVNAIRNTLNSYPKGISITELRSESGKSNVTIHKDWLLQSQKDGQPIVHGINTKSCGPDTVSGPSTTKDTEYSIPIVSLKEDVAHKTSMPPEGEILSASSNSNDTNLCTESPIVAGKKKDIRITIRKFG</sequence>
<comment type="caution">
    <text evidence="1">The sequence shown here is derived from an EMBL/GenBank/DDBJ whole genome shotgun (WGS) entry which is preliminary data.</text>
</comment>
<reference evidence="2" key="1">
    <citation type="journal article" date="2022" name="Mol. Ecol. Resour.">
        <title>The genomes of chicory, endive, great burdock and yacon provide insights into Asteraceae palaeo-polyploidization history and plant inulin production.</title>
        <authorList>
            <person name="Fan W."/>
            <person name="Wang S."/>
            <person name="Wang H."/>
            <person name="Wang A."/>
            <person name="Jiang F."/>
            <person name="Liu H."/>
            <person name="Zhao H."/>
            <person name="Xu D."/>
            <person name="Zhang Y."/>
        </authorList>
    </citation>
    <scope>NUCLEOTIDE SEQUENCE [LARGE SCALE GENOMIC DNA]</scope>
    <source>
        <strain evidence="2">cv. Yunnan</strain>
    </source>
</reference>
<accession>A0ACB9EW87</accession>